<sequence>MAKAFASPCKAVVSSIFHVPAAMKVPSPLRRTALATPERKQFVMKTALEEGDFWNLLHVPIDLDMLEWFCILFLFLRLDCQISSASLSISFCLVLFLRMLPKAVLADVSNREYHFWKQKCSLKWFKEGDANTKFFHGLVKEKRRKQRINVLMNENGEAIQDTCSLEDMVVHHFSTLFNGTEQAATQDMYNDFMASIPHLINNEQNTKLMALPSEQELKDILWGMDANSCAGPDGFNVTFFKGCWDIVKRDVTSACQEVFLGIPMTTAAASSNICLLPKVVNANKLNYFRPICLSTIASKIATRCIAKRLGRILPEIISEEQAAYVPGREMLDQILITKELVHNINKKTKGGNLIIKLDLSKAFDKVKWSYLLDILQRFGFCPQFIHMIENLLITKLEKIMNMSHKKFPFIHLGTPIDLGITRAGHCAGLIQSFDSKLNGWYQRSLDHAGRLVLINHVLNTIPNYFLGTNTIPTSICNMLEQKMAHFWWGGGTKHHWTKWEDLCLPKEEGGIGTRRLKTLEAAFSLKLWWKVHHENSIWARFMRAKYWREVNAYKLIDKISTYIRQWLLVKTPNKIQTHDAWLFTMKIIPQFTKEKQVRIIKWMAPPTGRLKLNVDASFTISNQRGAAILRDENGRFVRAATFSLASRTPFQAEVAAGIEAIS</sequence>
<name>A0A484LB21_9ASTE</name>
<protein>
    <recommendedName>
        <fullName evidence="1">Reverse transcriptase domain-containing protein</fullName>
    </recommendedName>
</protein>
<dbReference type="EMBL" id="OOIL02001204">
    <property type="protein sequence ID" value="VFQ73493.1"/>
    <property type="molecule type" value="Genomic_DNA"/>
</dbReference>
<dbReference type="PANTHER" id="PTHR33116">
    <property type="entry name" value="REVERSE TRANSCRIPTASE ZINC-BINDING DOMAIN-CONTAINING PROTEIN-RELATED-RELATED"/>
    <property type="match status" value="1"/>
</dbReference>
<evidence type="ECO:0000313" key="2">
    <source>
        <dbReference type="EMBL" id="VFQ73493.1"/>
    </source>
</evidence>
<gene>
    <name evidence="2" type="ORF">CCAM_LOCUS15269</name>
</gene>
<accession>A0A484LB21</accession>
<reference evidence="2 3" key="1">
    <citation type="submission" date="2018-04" db="EMBL/GenBank/DDBJ databases">
        <authorList>
            <person name="Vogel A."/>
        </authorList>
    </citation>
    <scope>NUCLEOTIDE SEQUENCE [LARGE SCALE GENOMIC DNA]</scope>
</reference>
<dbReference type="OrthoDB" id="1305601at2759"/>
<dbReference type="Proteomes" id="UP000595140">
    <property type="component" value="Unassembled WGS sequence"/>
</dbReference>
<dbReference type="Pfam" id="PF00078">
    <property type="entry name" value="RVT_1"/>
    <property type="match status" value="1"/>
</dbReference>
<dbReference type="InterPro" id="IPR000477">
    <property type="entry name" value="RT_dom"/>
</dbReference>
<organism evidence="2 3">
    <name type="scientific">Cuscuta campestris</name>
    <dbReference type="NCBI Taxonomy" id="132261"/>
    <lineage>
        <taxon>Eukaryota</taxon>
        <taxon>Viridiplantae</taxon>
        <taxon>Streptophyta</taxon>
        <taxon>Embryophyta</taxon>
        <taxon>Tracheophyta</taxon>
        <taxon>Spermatophyta</taxon>
        <taxon>Magnoliopsida</taxon>
        <taxon>eudicotyledons</taxon>
        <taxon>Gunneridae</taxon>
        <taxon>Pentapetalae</taxon>
        <taxon>asterids</taxon>
        <taxon>lamiids</taxon>
        <taxon>Solanales</taxon>
        <taxon>Convolvulaceae</taxon>
        <taxon>Cuscuteae</taxon>
        <taxon>Cuscuta</taxon>
        <taxon>Cuscuta subgen. Grammica</taxon>
        <taxon>Cuscuta sect. Cleistogrammica</taxon>
    </lineage>
</organism>
<evidence type="ECO:0000259" key="1">
    <source>
        <dbReference type="Pfam" id="PF00078"/>
    </source>
</evidence>
<dbReference type="PANTHER" id="PTHR33116:SF67">
    <property type="entry name" value="REVERSE TRANSCRIPTASE"/>
    <property type="match status" value="1"/>
</dbReference>
<evidence type="ECO:0000313" key="3">
    <source>
        <dbReference type="Proteomes" id="UP000595140"/>
    </source>
</evidence>
<feature type="domain" description="Reverse transcriptase" evidence="1">
    <location>
        <begin position="286"/>
        <end position="408"/>
    </location>
</feature>
<proteinExistence type="predicted"/>
<dbReference type="AlphaFoldDB" id="A0A484LB21"/>
<keyword evidence="3" id="KW-1185">Reference proteome</keyword>